<evidence type="ECO:0000313" key="2">
    <source>
        <dbReference type="Proteomes" id="UP000268007"/>
    </source>
</evidence>
<protein>
    <submittedName>
        <fullName evidence="1">Uncharacterized protein</fullName>
    </submittedName>
</protein>
<evidence type="ECO:0000313" key="1">
    <source>
        <dbReference type="EMBL" id="RKR84215.1"/>
    </source>
</evidence>
<reference evidence="1 2" key="1">
    <citation type="submission" date="2018-10" db="EMBL/GenBank/DDBJ databases">
        <title>Genomic Encyclopedia of Archaeal and Bacterial Type Strains, Phase II (KMG-II): from individual species to whole genera.</title>
        <authorList>
            <person name="Goeker M."/>
        </authorList>
    </citation>
    <scope>NUCLEOTIDE SEQUENCE [LARGE SCALE GENOMIC DNA]</scope>
    <source>
        <strain evidence="1 2">DSM 18602</strain>
    </source>
</reference>
<sequence length="77" mass="8817">MDEQEQKYIDGFNSGYLLAKHEPTLAAQITASPNDHNPFFSGLVNGKSEYEREVREWAKSFSRGAPAQDDRDINRDR</sequence>
<gene>
    <name evidence="1" type="ORF">BDD43_4443</name>
</gene>
<proteinExistence type="predicted"/>
<dbReference type="AlphaFoldDB" id="A0A495J5G8"/>
<dbReference type="RefSeq" id="WP_121199693.1">
    <property type="nucleotide sequence ID" value="NZ_RBKU01000001.1"/>
</dbReference>
<dbReference type="EMBL" id="RBKU01000001">
    <property type="protein sequence ID" value="RKR84215.1"/>
    <property type="molecule type" value="Genomic_DNA"/>
</dbReference>
<organism evidence="1 2">
    <name type="scientific">Mucilaginibacter gracilis</name>
    <dbReference type="NCBI Taxonomy" id="423350"/>
    <lineage>
        <taxon>Bacteria</taxon>
        <taxon>Pseudomonadati</taxon>
        <taxon>Bacteroidota</taxon>
        <taxon>Sphingobacteriia</taxon>
        <taxon>Sphingobacteriales</taxon>
        <taxon>Sphingobacteriaceae</taxon>
        <taxon>Mucilaginibacter</taxon>
    </lineage>
</organism>
<dbReference type="Proteomes" id="UP000268007">
    <property type="component" value="Unassembled WGS sequence"/>
</dbReference>
<name>A0A495J5G8_9SPHI</name>
<comment type="caution">
    <text evidence="1">The sequence shown here is derived from an EMBL/GenBank/DDBJ whole genome shotgun (WGS) entry which is preliminary data.</text>
</comment>
<dbReference type="OrthoDB" id="798537at2"/>
<accession>A0A495J5G8</accession>
<keyword evidence="2" id="KW-1185">Reference proteome</keyword>